<name>A0A9D1NQ57_9FIRM</name>
<dbReference type="PROSITE" id="PS51257">
    <property type="entry name" value="PROKAR_LIPOPROTEIN"/>
    <property type="match status" value="1"/>
</dbReference>
<accession>A0A9D1NQ57</accession>
<evidence type="ECO:0000313" key="3">
    <source>
        <dbReference type="Proteomes" id="UP000823960"/>
    </source>
</evidence>
<evidence type="ECO:0000256" key="1">
    <source>
        <dbReference type="SAM" id="SignalP"/>
    </source>
</evidence>
<keyword evidence="1" id="KW-0732">Signal</keyword>
<reference evidence="2" key="1">
    <citation type="submission" date="2020-10" db="EMBL/GenBank/DDBJ databases">
        <authorList>
            <person name="Gilroy R."/>
        </authorList>
    </citation>
    <scope>NUCLEOTIDE SEQUENCE</scope>
    <source>
        <strain evidence="2">1370</strain>
    </source>
</reference>
<proteinExistence type="predicted"/>
<dbReference type="EMBL" id="DVOL01000051">
    <property type="protein sequence ID" value="HIV10849.1"/>
    <property type="molecule type" value="Genomic_DNA"/>
</dbReference>
<evidence type="ECO:0008006" key="4">
    <source>
        <dbReference type="Google" id="ProtNLM"/>
    </source>
</evidence>
<gene>
    <name evidence="2" type="ORF">IAD28_04030</name>
</gene>
<evidence type="ECO:0000313" key="2">
    <source>
        <dbReference type="EMBL" id="HIV10849.1"/>
    </source>
</evidence>
<dbReference type="Proteomes" id="UP000823960">
    <property type="component" value="Unassembled WGS sequence"/>
</dbReference>
<comment type="caution">
    <text evidence="2">The sequence shown here is derived from an EMBL/GenBank/DDBJ whole genome shotgun (WGS) entry which is preliminary data.</text>
</comment>
<sequence>MKTLRAVLCLILAMLMLMTAGCANGDNDTPGASDSGSPSETPAEFSKGVISDTGVYTSEFAGFSFEPPSGWTVLTEEEITQTMEAGSSSIGEDMESINLTTVYDYMAMDENGASNVMIMYEDTTVTNSSDITEEEYSDIVIEGLLELDMGYVKGETGSIKIGGNDCYTSAASIDLGEGITLEQGYIYRKIGDHMLCICVTTSSGLSDSELSFDDIVKMFK</sequence>
<organism evidence="2 3">
    <name type="scientific">Candidatus Faeciplasma avium</name>
    <dbReference type="NCBI Taxonomy" id="2840798"/>
    <lineage>
        <taxon>Bacteria</taxon>
        <taxon>Bacillati</taxon>
        <taxon>Bacillota</taxon>
        <taxon>Clostridia</taxon>
        <taxon>Eubacteriales</taxon>
        <taxon>Oscillospiraceae</taxon>
        <taxon>Oscillospiraceae incertae sedis</taxon>
        <taxon>Candidatus Faeciplasma</taxon>
    </lineage>
</organism>
<protein>
    <recommendedName>
        <fullName evidence="4">PsbP C-terminal domain-containing protein</fullName>
    </recommendedName>
</protein>
<feature type="signal peptide" evidence="1">
    <location>
        <begin position="1"/>
        <end position="25"/>
    </location>
</feature>
<reference evidence="2" key="2">
    <citation type="journal article" date="2021" name="PeerJ">
        <title>Extensive microbial diversity within the chicken gut microbiome revealed by metagenomics and culture.</title>
        <authorList>
            <person name="Gilroy R."/>
            <person name="Ravi A."/>
            <person name="Getino M."/>
            <person name="Pursley I."/>
            <person name="Horton D.L."/>
            <person name="Alikhan N.F."/>
            <person name="Baker D."/>
            <person name="Gharbi K."/>
            <person name="Hall N."/>
            <person name="Watson M."/>
            <person name="Adriaenssens E.M."/>
            <person name="Foster-Nyarko E."/>
            <person name="Jarju S."/>
            <person name="Secka A."/>
            <person name="Antonio M."/>
            <person name="Oren A."/>
            <person name="Chaudhuri R.R."/>
            <person name="La Ragione R."/>
            <person name="Hildebrand F."/>
            <person name="Pallen M.J."/>
        </authorList>
    </citation>
    <scope>NUCLEOTIDE SEQUENCE</scope>
    <source>
        <strain evidence="2">1370</strain>
    </source>
</reference>
<dbReference type="AlphaFoldDB" id="A0A9D1NQ57"/>
<feature type="chain" id="PRO_5038349927" description="PsbP C-terminal domain-containing protein" evidence="1">
    <location>
        <begin position="26"/>
        <end position="220"/>
    </location>
</feature>